<dbReference type="Proteomes" id="UP000315112">
    <property type="component" value="Unassembled WGS sequence"/>
</dbReference>
<accession>A0A562Q3N9</accession>
<comment type="caution">
    <text evidence="2">The sequence shown here is derived from an EMBL/GenBank/DDBJ whole genome shotgun (WGS) entry which is preliminary data.</text>
</comment>
<dbReference type="PROSITE" id="PS51819">
    <property type="entry name" value="VOC"/>
    <property type="match status" value="1"/>
</dbReference>
<dbReference type="InterPro" id="IPR037523">
    <property type="entry name" value="VOC_core"/>
</dbReference>
<evidence type="ECO:0000313" key="2">
    <source>
        <dbReference type="EMBL" id="TWI51328.1"/>
    </source>
</evidence>
<dbReference type="AlphaFoldDB" id="A0A562Q3N9"/>
<feature type="domain" description="VOC" evidence="1">
    <location>
        <begin position="24"/>
        <end position="152"/>
    </location>
</feature>
<organism evidence="2 3">
    <name type="scientific">Pseudoduganella flava</name>
    <dbReference type="NCBI Taxonomy" id="871742"/>
    <lineage>
        <taxon>Bacteria</taxon>
        <taxon>Pseudomonadati</taxon>
        <taxon>Pseudomonadota</taxon>
        <taxon>Betaproteobacteria</taxon>
        <taxon>Burkholderiales</taxon>
        <taxon>Oxalobacteraceae</taxon>
        <taxon>Telluria group</taxon>
        <taxon>Pseudoduganella</taxon>
    </lineage>
</organism>
<dbReference type="PANTHER" id="PTHR34109">
    <property type="entry name" value="BNAUNNG04460D PROTEIN-RELATED"/>
    <property type="match status" value="1"/>
</dbReference>
<dbReference type="Gene3D" id="3.30.720.120">
    <property type="match status" value="1"/>
</dbReference>
<dbReference type="InterPro" id="IPR029068">
    <property type="entry name" value="Glyas_Bleomycin-R_OHBP_Dase"/>
</dbReference>
<evidence type="ECO:0000259" key="1">
    <source>
        <dbReference type="PROSITE" id="PS51819"/>
    </source>
</evidence>
<proteinExistence type="predicted"/>
<dbReference type="EMBL" id="VLKW01000001">
    <property type="protein sequence ID" value="TWI51328.1"/>
    <property type="molecule type" value="Genomic_DNA"/>
</dbReference>
<dbReference type="PANTHER" id="PTHR34109:SF1">
    <property type="entry name" value="VOC DOMAIN-CONTAINING PROTEIN"/>
    <property type="match status" value="1"/>
</dbReference>
<gene>
    <name evidence="2" type="ORF">IP92_00312</name>
</gene>
<evidence type="ECO:0000313" key="3">
    <source>
        <dbReference type="Proteomes" id="UP000315112"/>
    </source>
</evidence>
<dbReference type="SUPFAM" id="SSF54593">
    <property type="entry name" value="Glyoxalase/Bleomycin resistance protein/Dihydroxybiphenyl dioxygenase"/>
    <property type="match status" value="1"/>
</dbReference>
<dbReference type="Pfam" id="PF00903">
    <property type="entry name" value="Glyoxalase"/>
    <property type="match status" value="1"/>
</dbReference>
<protein>
    <submittedName>
        <fullName evidence="2">Putative glyoxalase superfamily protein PhnB</fullName>
    </submittedName>
</protein>
<sequence>MTIPTTMHSTTQGTMQGTIPKATRATIMPCLRYRDAPAAIEWLCDTLGFHASLVVRNEDGTVAHAQLKYGNGMIMLGSAFDTEYGRLLKQPSETGMAVTQAAYLVVNDADKVHARVLDAGGEVVLPLQDEEYGGRGFTCRDPEGHIWSIGTYDPWVEGERAQ</sequence>
<reference evidence="2 3" key="1">
    <citation type="journal article" date="2015" name="Stand. Genomic Sci.">
        <title>Genomic Encyclopedia of Bacterial and Archaeal Type Strains, Phase III: the genomes of soil and plant-associated and newly described type strains.</title>
        <authorList>
            <person name="Whitman W.B."/>
            <person name="Woyke T."/>
            <person name="Klenk H.P."/>
            <person name="Zhou Y."/>
            <person name="Lilburn T.G."/>
            <person name="Beck B.J."/>
            <person name="De Vos P."/>
            <person name="Vandamme P."/>
            <person name="Eisen J.A."/>
            <person name="Garrity G."/>
            <person name="Hugenholtz P."/>
            <person name="Kyrpides N.C."/>
        </authorList>
    </citation>
    <scope>NUCLEOTIDE SEQUENCE [LARGE SCALE GENOMIC DNA]</scope>
    <source>
        <strain evidence="2 3">CGMCC 1.10685</strain>
    </source>
</reference>
<dbReference type="RefSeq" id="WP_371860874.1">
    <property type="nucleotide sequence ID" value="NZ_CP046904.1"/>
</dbReference>
<dbReference type="Gene3D" id="3.30.720.110">
    <property type="match status" value="1"/>
</dbReference>
<name>A0A562Q3N9_9BURK</name>
<dbReference type="InterPro" id="IPR004360">
    <property type="entry name" value="Glyas_Fos-R_dOase_dom"/>
</dbReference>